<dbReference type="AlphaFoldDB" id="A0A2P5FJ29"/>
<comment type="caution">
    <text evidence="2">The sequence shown here is derived from an EMBL/GenBank/DDBJ whole genome shotgun (WGS) entry which is preliminary data.</text>
</comment>
<evidence type="ECO:0000313" key="3">
    <source>
        <dbReference type="Proteomes" id="UP000237000"/>
    </source>
</evidence>
<dbReference type="Proteomes" id="UP000237000">
    <property type="component" value="Unassembled WGS sequence"/>
</dbReference>
<accession>A0A2P5FJ29</accession>
<dbReference type="InParanoid" id="A0A2P5FJ29"/>
<proteinExistence type="predicted"/>
<dbReference type="OrthoDB" id="1933480at2759"/>
<feature type="compositionally biased region" description="Basic and acidic residues" evidence="1">
    <location>
        <begin position="35"/>
        <end position="52"/>
    </location>
</feature>
<name>A0A2P5FJ29_TREOI</name>
<evidence type="ECO:0000256" key="1">
    <source>
        <dbReference type="SAM" id="MobiDB-lite"/>
    </source>
</evidence>
<organism evidence="2 3">
    <name type="scientific">Trema orientale</name>
    <name type="common">Charcoal tree</name>
    <name type="synonym">Celtis orientalis</name>
    <dbReference type="NCBI Taxonomy" id="63057"/>
    <lineage>
        <taxon>Eukaryota</taxon>
        <taxon>Viridiplantae</taxon>
        <taxon>Streptophyta</taxon>
        <taxon>Embryophyta</taxon>
        <taxon>Tracheophyta</taxon>
        <taxon>Spermatophyta</taxon>
        <taxon>Magnoliopsida</taxon>
        <taxon>eudicotyledons</taxon>
        <taxon>Gunneridae</taxon>
        <taxon>Pentapetalae</taxon>
        <taxon>rosids</taxon>
        <taxon>fabids</taxon>
        <taxon>Rosales</taxon>
        <taxon>Cannabaceae</taxon>
        <taxon>Trema</taxon>
    </lineage>
</organism>
<reference evidence="3" key="1">
    <citation type="submission" date="2016-06" db="EMBL/GenBank/DDBJ databases">
        <title>Parallel loss of symbiosis genes in relatives of nitrogen-fixing non-legume Parasponia.</title>
        <authorList>
            <person name="Van Velzen R."/>
            <person name="Holmer R."/>
            <person name="Bu F."/>
            <person name="Rutten L."/>
            <person name="Van Zeijl A."/>
            <person name="Liu W."/>
            <person name="Santuari L."/>
            <person name="Cao Q."/>
            <person name="Sharma T."/>
            <person name="Shen D."/>
            <person name="Roswanjaya Y."/>
            <person name="Wardhani T."/>
            <person name="Kalhor M.S."/>
            <person name="Jansen J."/>
            <person name="Van den Hoogen J."/>
            <person name="Gungor B."/>
            <person name="Hartog M."/>
            <person name="Hontelez J."/>
            <person name="Verver J."/>
            <person name="Yang W.-C."/>
            <person name="Schijlen E."/>
            <person name="Repin R."/>
            <person name="Schilthuizen M."/>
            <person name="Schranz E."/>
            <person name="Heidstra R."/>
            <person name="Miyata K."/>
            <person name="Fedorova E."/>
            <person name="Kohlen W."/>
            <person name="Bisseling T."/>
            <person name="Smit S."/>
            <person name="Geurts R."/>
        </authorList>
    </citation>
    <scope>NUCLEOTIDE SEQUENCE [LARGE SCALE GENOMIC DNA]</scope>
    <source>
        <strain evidence="3">cv. RG33-2</strain>
    </source>
</reference>
<sequence>MLRSKALSSAKNKLKQMYPLKDSWGTLATTTTKKPGKDVSSEGGTVKEKGDDPIVVFSKPPPVPPVLGPLIALSLLETWLNRDGNDD</sequence>
<dbReference type="FunCoup" id="A0A2P5FJ29">
    <property type="interactions" value="12"/>
</dbReference>
<keyword evidence="3" id="KW-1185">Reference proteome</keyword>
<dbReference type="EMBL" id="JXTC01000029">
    <property type="protein sequence ID" value="PON97800.1"/>
    <property type="molecule type" value="Genomic_DNA"/>
</dbReference>
<evidence type="ECO:0000313" key="2">
    <source>
        <dbReference type="EMBL" id="PON97800.1"/>
    </source>
</evidence>
<gene>
    <name evidence="2" type="ORF">TorRG33x02_063900</name>
</gene>
<protein>
    <submittedName>
        <fullName evidence="2">Uncharacterized protein</fullName>
    </submittedName>
</protein>
<feature type="region of interest" description="Disordered" evidence="1">
    <location>
        <begin position="26"/>
        <end position="57"/>
    </location>
</feature>